<dbReference type="PANTHER" id="PTHR11814">
    <property type="entry name" value="SULFATE TRANSPORTER"/>
    <property type="match status" value="1"/>
</dbReference>
<dbReference type="WBParaSite" id="ACRNAN_scaffold1462.g12412.t2">
    <property type="protein sequence ID" value="ACRNAN_scaffold1462.g12412.t2"/>
    <property type="gene ID" value="ACRNAN_scaffold1462.g12412"/>
</dbReference>
<dbReference type="InterPro" id="IPR036513">
    <property type="entry name" value="STAS_dom_sf"/>
</dbReference>
<feature type="domain" description="STAS" evidence="6">
    <location>
        <begin position="529"/>
        <end position="679"/>
    </location>
</feature>
<dbReference type="InterPro" id="IPR001902">
    <property type="entry name" value="SLC26A/SulP_fam"/>
</dbReference>
<dbReference type="AlphaFoldDB" id="A0A914CV09"/>
<feature type="transmembrane region" description="Helical" evidence="5">
    <location>
        <begin position="165"/>
        <end position="187"/>
    </location>
</feature>
<evidence type="ECO:0000313" key="7">
    <source>
        <dbReference type="Proteomes" id="UP000887540"/>
    </source>
</evidence>
<accession>A0A914CV09</accession>
<feature type="transmembrane region" description="Helical" evidence="5">
    <location>
        <begin position="428"/>
        <end position="445"/>
    </location>
</feature>
<feature type="transmembrane region" description="Helical" evidence="5">
    <location>
        <begin position="66"/>
        <end position="86"/>
    </location>
</feature>
<name>A0A914CV09_9BILA</name>
<evidence type="ECO:0000256" key="1">
    <source>
        <dbReference type="ARBA" id="ARBA00004141"/>
    </source>
</evidence>
<dbReference type="InterPro" id="IPR011547">
    <property type="entry name" value="SLC26A/SulP_dom"/>
</dbReference>
<feature type="transmembrane region" description="Helical" evidence="5">
    <location>
        <begin position="465"/>
        <end position="494"/>
    </location>
</feature>
<comment type="subcellular location">
    <subcellularLocation>
        <location evidence="1">Membrane</location>
        <topology evidence="1">Multi-pass membrane protein</topology>
    </subcellularLocation>
</comment>
<dbReference type="SUPFAM" id="SSF52091">
    <property type="entry name" value="SpoIIaa-like"/>
    <property type="match status" value="1"/>
</dbReference>
<feature type="transmembrane region" description="Helical" evidence="5">
    <location>
        <begin position="404"/>
        <end position="421"/>
    </location>
</feature>
<dbReference type="Proteomes" id="UP000887540">
    <property type="component" value="Unplaced"/>
</dbReference>
<feature type="transmembrane region" description="Helical" evidence="5">
    <location>
        <begin position="328"/>
        <end position="347"/>
    </location>
</feature>
<dbReference type="GO" id="GO:0016020">
    <property type="term" value="C:membrane"/>
    <property type="evidence" value="ECO:0007669"/>
    <property type="project" value="UniProtKB-SubCell"/>
</dbReference>
<feature type="transmembrane region" description="Helical" evidence="5">
    <location>
        <begin position="368"/>
        <end position="384"/>
    </location>
</feature>
<dbReference type="Pfam" id="PF01740">
    <property type="entry name" value="STAS"/>
    <property type="match status" value="1"/>
</dbReference>
<reference evidence="8" key="1">
    <citation type="submission" date="2022-11" db="UniProtKB">
        <authorList>
            <consortium name="WormBaseParasite"/>
        </authorList>
    </citation>
    <scope>IDENTIFICATION</scope>
</reference>
<dbReference type="InterPro" id="IPR002645">
    <property type="entry name" value="STAS_dom"/>
</dbReference>
<feature type="transmembrane region" description="Helical" evidence="5">
    <location>
        <begin position="116"/>
        <end position="134"/>
    </location>
</feature>
<evidence type="ECO:0000256" key="4">
    <source>
        <dbReference type="ARBA" id="ARBA00023136"/>
    </source>
</evidence>
<evidence type="ECO:0000313" key="8">
    <source>
        <dbReference type="WBParaSite" id="ACRNAN_scaffold1462.g12412.t2"/>
    </source>
</evidence>
<feature type="transmembrane region" description="Helical" evidence="5">
    <location>
        <begin position="242"/>
        <end position="266"/>
    </location>
</feature>
<dbReference type="Gene3D" id="3.30.750.24">
    <property type="entry name" value="STAS domain"/>
    <property type="match status" value="1"/>
</dbReference>
<dbReference type="GO" id="GO:0055085">
    <property type="term" value="P:transmembrane transport"/>
    <property type="evidence" value="ECO:0007669"/>
    <property type="project" value="InterPro"/>
</dbReference>
<evidence type="ECO:0000256" key="3">
    <source>
        <dbReference type="ARBA" id="ARBA00022989"/>
    </source>
</evidence>
<sequence length="685" mass="76189">MNQADFETAYERVPTERRVNFIIEETKNDEDSTSLSKKLLSRFLSFFPILYWLPRYRLKQNLFSDFISGLTVGIMTVPQGMAYASLAKVPPVYGLYASFFSAFFYLFFGTSRHISIGVFAVCSLMVGSVRLRLIPEPITTTSVENGSIFEETTYPPGAVDVGYELTPMMVVSSLTFVVGVVQVLMALCRLTFVTTYMTDQLVSGYTTGSAFHVLIAQFDKLFGVKIKHHEGVGMLFFMVRDVVLSISNAPIMVLGLSTIGLIYLVIGKDYINPVVKKYSPVPVPHELILVIAATMFSRFVNAKEDYGVRIVDNIPQGMPSPVLPNFDIMKYMIMDAIPIAIICYMFIISMGKLFAKKHKYKVDDNQELYAIGFTSILSSFFPTYPAGASLSRSSVCEASGVKTQLYIVFSSSLLFIVIAWLGPLLEPLPMCILACIVTVSLKSLFMQFKELPRLWKISRIDFAIWVVACAATVITDATKGLAIALVFVLFTVLIREQWPKVYHLFANTSRDIFKPAEIYQGLAPVGDRVTILKFNSPLHFANVSKFTSAVNELFSDGRDESVSPTTISSEKQTIKSDEYLTTTFLNGHSEKKRGSFDSVKEALFKDKKLVLDCSAISYVDTMGVDALREAYLDGEKAGTVVLFADFTEPVLDTLEVSGFFSKVPKECLFPSIRHAILAAGVSEEP</sequence>
<keyword evidence="3 5" id="KW-1133">Transmembrane helix</keyword>
<feature type="transmembrane region" description="Helical" evidence="5">
    <location>
        <begin position="92"/>
        <end position="109"/>
    </location>
</feature>
<keyword evidence="4 5" id="KW-0472">Membrane</keyword>
<evidence type="ECO:0000259" key="6">
    <source>
        <dbReference type="PROSITE" id="PS50801"/>
    </source>
</evidence>
<dbReference type="NCBIfam" id="TIGR00815">
    <property type="entry name" value="sulP"/>
    <property type="match status" value="1"/>
</dbReference>
<keyword evidence="2 5" id="KW-0812">Transmembrane</keyword>
<dbReference type="CDD" id="cd07042">
    <property type="entry name" value="STAS_SulP_like_sulfate_transporter"/>
    <property type="match status" value="1"/>
</dbReference>
<dbReference type="Pfam" id="PF00916">
    <property type="entry name" value="Sulfate_transp"/>
    <property type="match status" value="1"/>
</dbReference>
<protein>
    <submittedName>
        <fullName evidence="8">STAS domain-containing protein</fullName>
    </submittedName>
</protein>
<evidence type="ECO:0000256" key="5">
    <source>
        <dbReference type="SAM" id="Phobius"/>
    </source>
</evidence>
<dbReference type="PROSITE" id="PS50801">
    <property type="entry name" value="STAS"/>
    <property type="match status" value="1"/>
</dbReference>
<keyword evidence="7" id="KW-1185">Reference proteome</keyword>
<organism evidence="7 8">
    <name type="scientific">Acrobeloides nanus</name>
    <dbReference type="NCBI Taxonomy" id="290746"/>
    <lineage>
        <taxon>Eukaryota</taxon>
        <taxon>Metazoa</taxon>
        <taxon>Ecdysozoa</taxon>
        <taxon>Nematoda</taxon>
        <taxon>Chromadorea</taxon>
        <taxon>Rhabditida</taxon>
        <taxon>Tylenchina</taxon>
        <taxon>Cephalobomorpha</taxon>
        <taxon>Cephaloboidea</taxon>
        <taxon>Cephalobidae</taxon>
        <taxon>Acrobeloides</taxon>
    </lineage>
</organism>
<evidence type="ECO:0000256" key="2">
    <source>
        <dbReference type="ARBA" id="ARBA00022692"/>
    </source>
</evidence>
<proteinExistence type="predicted"/>